<dbReference type="InterPro" id="IPR006935">
    <property type="entry name" value="Helicase/UvrB_N"/>
</dbReference>
<dbReference type="KEGG" id="cate:C2869_02380"/>
<dbReference type="InterPro" id="IPR027417">
    <property type="entry name" value="P-loop_NTPase"/>
</dbReference>
<dbReference type="PROSITE" id="PS51194">
    <property type="entry name" value="HELICASE_CTER"/>
    <property type="match status" value="1"/>
</dbReference>
<evidence type="ECO:0000313" key="3">
    <source>
        <dbReference type="EMBL" id="AWB65356.1"/>
    </source>
</evidence>
<dbReference type="OrthoDB" id="9802848at2"/>
<keyword evidence="3" id="KW-0378">Hydrolase</keyword>
<evidence type="ECO:0000259" key="1">
    <source>
        <dbReference type="PROSITE" id="PS51192"/>
    </source>
</evidence>
<dbReference type="GO" id="GO:0004386">
    <property type="term" value="F:helicase activity"/>
    <property type="evidence" value="ECO:0007669"/>
    <property type="project" value="UniProtKB-KW"/>
</dbReference>
<protein>
    <submittedName>
        <fullName evidence="3">ATP-dependent helicase</fullName>
    </submittedName>
</protein>
<dbReference type="InterPro" id="IPR001650">
    <property type="entry name" value="Helicase_C-like"/>
</dbReference>
<dbReference type="InterPro" id="IPR014001">
    <property type="entry name" value="Helicase_ATP-bd"/>
</dbReference>
<keyword evidence="3" id="KW-0067">ATP-binding</keyword>
<organism evidence="3 4">
    <name type="scientific">Saccharobesus litoralis</name>
    <dbReference type="NCBI Taxonomy" id="2172099"/>
    <lineage>
        <taxon>Bacteria</taxon>
        <taxon>Pseudomonadati</taxon>
        <taxon>Pseudomonadota</taxon>
        <taxon>Gammaproteobacteria</taxon>
        <taxon>Alteromonadales</taxon>
        <taxon>Alteromonadaceae</taxon>
        <taxon>Saccharobesus</taxon>
    </lineage>
</organism>
<keyword evidence="3" id="KW-0547">Nucleotide-binding</keyword>
<dbReference type="GO" id="GO:0005829">
    <property type="term" value="C:cytosol"/>
    <property type="evidence" value="ECO:0007669"/>
    <property type="project" value="TreeGrafter"/>
</dbReference>
<reference evidence="3 4" key="1">
    <citation type="submission" date="2018-01" db="EMBL/GenBank/DDBJ databases">
        <title>Genome sequence of a Cantenovulum-like bacteria.</title>
        <authorList>
            <person name="Tan W.R."/>
            <person name="Lau N.-S."/>
            <person name="Go F."/>
            <person name="Amirul A.-A.A."/>
        </authorList>
    </citation>
    <scope>NUCLEOTIDE SEQUENCE [LARGE SCALE GENOMIC DNA]</scope>
    <source>
        <strain evidence="3 4">CCB-QB4</strain>
    </source>
</reference>
<dbReference type="PANTHER" id="PTHR47396:SF1">
    <property type="entry name" value="ATP-DEPENDENT HELICASE IRC3-RELATED"/>
    <property type="match status" value="1"/>
</dbReference>
<accession>A0A2S0VMD3</accession>
<gene>
    <name evidence="3" type="ORF">C2869_02380</name>
</gene>
<dbReference type="InterPro" id="IPR050742">
    <property type="entry name" value="Helicase_Restrict-Modif_Enz"/>
</dbReference>
<feature type="domain" description="Helicase ATP-binding" evidence="1">
    <location>
        <begin position="17"/>
        <end position="175"/>
    </location>
</feature>
<dbReference type="FunFam" id="3.40.50.300:FF:000794">
    <property type="entry name" value="ATP-dependent RNA helicase"/>
    <property type="match status" value="1"/>
</dbReference>
<dbReference type="PANTHER" id="PTHR47396">
    <property type="entry name" value="TYPE I RESTRICTION ENZYME ECOKI R PROTEIN"/>
    <property type="match status" value="1"/>
</dbReference>
<proteinExistence type="predicted"/>
<dbReference type="Gene3D" id="3.40.50.300">
    <property type="entry name" value="P-loop containing nucleotide triphosphate hydrolases"/>
    <property type="match status" value="2"/>
</dbReference>
<name>A0A2S0VMD3_9ALTE</name>
<dbReference type="SUPFAM" id="SSF52540">
    <property type="entry name" value="P-loop containing nucleoside triphosphate hydrolases"/>
    <property type="match status" value="1"/>
</dbReference>
<sequence>MYQLRPYQQDAVDATLNHFRQSDDSAVIVLPTGAGKSLVIAELASLAKRKILVLTHVKELVEQNHAKYQSYGLQAGIFSAGLKQKNLTHQVTFASIQSLARNIAQLNYQFSLVIIDECHRIGLKQDKDKGVNQYQQVIKHIQSLNPKLKILGLTATPYRLDTGWIYQHHYYGFVRREEQAQFVKCIFELPLRYMIKHQYLTPPKLINLATNNYDFSSLVPQANGEYQTQAVNELLAKYPRVTKAICEHIVELSQARQGVMIFAASVAHAQEIKGYIDSFSQQISQLVTGDTDNSQREKIIQAFKAKQIKYLINVSVLTTGFDAPHVDVIAILRPTQSISLYQQIVGRGLRLADGKQDCLVLDYAGNEFDLFQPEVGSPKPNSASVPVMVPCPVCNFANTFWGKVDSDGDLVEHYGRRCQGLVDIAANKSDNPPKLKPDNKQQCQFRFVFKQCPDCMAENDIAARTCHHCQKVLVDPDELIKKALKLKDLTVIRCSGMTLEAEQSKLKIRYFDEDGLEINETFNFDYPKAKQEFNRLFGRRFKQTTQPTLFDKVQEIVKQAAHFTHPDFVIAKREKHYWQIKQRVFDYQGNFRKANQM</sequence>
<dbReference type="SMART" id="SM00490">
    <property type="entry name" value="HELICc"/>
    <property type="match status" value="1"/>
</dbReference>
<dbReference type="GO" id="GO:0005524">
    <property type="term" value="F:ATP binding"/>
    <property type="evidence" value="ECO:0007669"/>
    <property type="project" value="InterPro"/>
</dbReference>
<dbReference type="PROSITE" id="PS51192">
    <property type="entry name" value="HELICASE_ATP_BIND_1"/>
    <property type="match status" value="1"/>
</dbReference>
<evidence type="ECO:0000259" key="2">
    <source>
        <dbReference type="PROSITE" id="PS51194"/>
    </source>
</evidence>
<dbReference type="EMBL" id="CP026604">
    <property type="protein sequence ID" value="AWB65356.1"/>
    <property type="molecule type" value="Genomic_DNA"/>
</dbReference>
<dbReference type="Proteomes" id="UP000244441">
    <property type="component" value="Chromosome"/>
</dbReference>
<dbReference type="AlphaFoldDB" id="A0A2S0VMD3"/>
<dbReference type="GO" id="GO:0003677">
    <property type="term" value="F:DNA binding"/>
    <property type="evidence" value="ECO:0007669"/>
    <property type="project" value="InterPro"/>
</dbReference>
<dbReference type="RefSeq" id="WP_108601433.1">
    <property type="nucleotide sequence ID" value="NZ_CP026604.1"/>
</dbReference>
<dbReference type="GO" id="GO:0016787">
    <property type="term" value="F:hydrolase activity"/>
    <property type="evidence" value="ECO:0007669"/>
    <property type="project" value="InterPro"/>
</dbReference>
<dbReference type="Pfam" id="PF00271">
    <property type="entry name" value="Helicase_C"/>
    <property type="match status" value="1"/>
</dbReference>
<feature type="domain" description="Helicase C-terminal" evidence="2">
    <location>
        <begin position="244"/>
        <end position="393"/>
    </location>
</feature>
<keyword evidence="3" id="KW-0347">Helicase</keyword>
<evidence type="ECO:0000313" key="4">
    <source>
        <dbReference type="Proteomes" id="UP000244441"/>
    </source>
</evidence>
<keyword evidence="4" id="KW-1185">Reference proteome</keyword>
<dbReference type="Pfam" id="PF04851">
    <property type="entry name" value="ResIII"/>
    <property type="match status" value="1"/>
</dbReference>
<dbReference type="CDD" id="cd17926">
    <property type="entry name" value="DEXHc_RE"/>
    <property type="match status" value="1"/>
</dbReference>
<dbReference type="SMART" id="SM00487">
    <property type="entry name" value="DEXDc"/>
    <property type="match status" value="1"/>
</dbReference>